<feature type="transmembrane region" description="Helical" evidence="2">
    <location>
        <begin position="89"/>
        <end position="110"/>
    </location>
</feature>
<feature type="transmembrane region" description="Helical" evidence="2">
    <location>
        <begin position="32"/>
        <end position="53"/>
    </location>
</feature>
<feature type="transmembrane region" description="Helical" evidence="2">
    <location>
        <begin position="59"/>
        <end position="77"/>
    </location>
</feature>
<dbReference type="EnsemblMetazoa" id="XM_038212701.1">
    <property type="protein sequence ID" value="XP_038068629.1"/>
    <property type="gene ID" value="LOC119738000"/>
</dbReference>
<feature type="compositionally biased region" description="Low complexity" evidence="1">
    <location>
        <begin position="1"/>
        <end position="12"/>
    </location>
</feature>
<dbReference type="EnsemblMetazoa" id="XM_038212700.1">
    <property type="protein sequence ID" value="XP_038068628.1"/>
    <property type="gene ID" value="LOC119738000"/>
</dbReference>
<evidence type="ECO:0000313" key="3">
    <source>
        <dbReference type="EnsemblMetazoa" id="XP_038068629.1"/>
    </source>
</evidence>
<dbReference type="OMA" id="IVAWARI"/>
<dbReference type="InterPro" id="IPR029377">
    <property type="entry name" value="TMEM220"/>
</dbReference>
<accession>A0A914AYM2</accession>
<name>A0A914AYM2_PATMI</name>
<dbReference type="OrthoDB" id="9924288at2759"/>
<evidence type="ECO:0008006" key="5">
    <source>
        <dbReference type="Google" id="ProtNLM"/>
    </source>
</evidence>
<dbReference type="PANTHER" id="PTHR34262">
    <property type="entry name" value="TRANSMEMBRANE PROTEIN 220"/>
    <property type="match status" value="1"/>
</dbReference>
<evidence type="ECO:0000256" key="1">
    <source>
        <dbReference type="SAM" id="MobiDB-lite"/>
    </source>
</evidence>
<dbReference type="Pfam" id="PF15071">
    <property type="entry name" value="TMEM220"/>
    <property type="match status" value="1"/>
</dbReference>
<dbReference type="RefSeq" id="XP_038068628.1">
    <property type="nucleotide sequence ID" value="XM_038212700.1"/>
</dbReference>
<dbReference type="GeneID" id="119738000"/>
<dbReference type="AlphaFoldDB" id="A0A914AYM2"/>
<evidence type="ECO:0000313" key="4">
    <source>
        <dbReference type="Proteomes" id="UP000887568"/>
    </source>
</evidence>
<keyword evidence="4" id="KW-1185">Reference proteome</keyword>
<dbReference type="RefSeq" id="XP_038068629.1">
    <property type="nucleotide sequence ID" value="XM_038212701.1"/>
</dbReference>
<feature type="transmembrane region" description="Helical" evidence="2">
    <location>
        <begin position="130"/>
        <end position="151"/>
    </location>
</feature>
<keyword evidence="2" id="KW-1133">Transmembrane helix</keyword>
<keyword evidence="2" id="KW-0812">Transmembrane</keyword>
<evidence type="ECO:0000256" key="2">
    <source>
        <dbReference type="SAM" id="Phobius"/>
    </source>
</evidence>
<feature type="transmembrane region" description="Helical" evidence="2">
    <location>
        <begin position="158"/>
        <end position="177"/>
    </location>
</feature>
<organism evidence="3 4">
    <name type="scientific">Patiria miniata</name>
    <name type="common">Bat star</name>
    <name type="synonym">Asterina miniata</name>
    <dbReference type="NCBI Taxonomy" id="46514"/>
    <lineage>
        <taxon>Eukaryota</taxon>
        <taxon>Metazoa</taxon>
        <taxon>Echinodermata</taxon>
        <taxon>Eleutherozoa</taxon>
        <taxon>Asterozoa</taxon>
        <taxon>Asteroidea</taxon>
        <taxon>Valvatacea</taxon>
        <taxon>Valvatida</taxon>
        <taxon>Asterinidae</taxon>
        <taxon>Patiria</taxon>
    </lineage>
</organism>
<dbReference type="Proteomes" id="UP000887568">
    <property type="component" value="Unplaced"/>
</dbReference>
<feature type="region of interest" description="Disordered" evidence="1">
    <location>
        <begin position="1"/>
        <end position="25"/>
    </location>
</feature>
<keyword evidence="2" id="KW-0472">Membrane</keyword>
<dbReference type="PANTHER" id="PTHR34262:SF1">
    <property type="entry name" value="TRANSMEMBRANE PROTEIN 220"/>
    <property type="match status" value="1"/>
</dbReference>
<protein>
    <recommendedName>
        <fullName evidence="5">Transmembrane protein 220</fullName>
    </recommendedName>
</protein>
<proteinExistence type="predicted"/>
<reference evidence="3" key="1">
    <citation type="submission" date="2022-11" db="UniProtKB">
        <authorList>
            <consortium name="EnsemblMetazoa"/>
        </authorList>
    </citation>
    <scope>IDENTIFICATION</scope>
</reference>
<sequence>MRKSQSSKSQSSVTSNHSDGSGSREITGPQSWLWAGINAVMAVFFALAAFVQINDPDPYIWVPIYAIPCLLCCSIVWSRDSIDHKYWRVTAAIHMCFAVFGIVLLTFQVGQVHRKEGLFNPLSLEEGRELFGLLIALGWTLMCWFSGHIMTTCSTGKLTLLTGIVVLLGMMPLALWGTCYQADFEHCNDML</sequence>